<evidence type="ECO:0000313" key="2">
    <source>
        <dbReference type="EMBL" id="CAB3247184.1"/>
    </source>
</evidence>
<feature type="region of interest" description="Disordered" evidence="1">
    <location>
        <begin position="36"/>
        <end position="123"/>
    </location>
</feature>
<feature type="compositionally biased region" description="Pro residues" evidence="1">
    <location>
        <begin position="89"/>
        <end position="105"/>
    </location>
</feature>
<proteinExistence type="predicted"/>
<dbReference type="Proteomes" id="UP000494256">
    <property type="component" value="Unassembled WGS sequence"/>
</dbReference>
<protein>
    <submittedName>
        <fullName evidence="2">Uncharacterized protein</fullName>
    </submittedName>
</protein>
<dbReference type="EMBL" id="CADEBD010000336">
    <property type="protein sequence ID" value="CAB3247184.1"/>
    <property type="molecule type" value="Genomic_DNA"/>
</dbReference>
<evidence type="ECO:0000256" key="1">
    <source>
        <dbReference type="SAM" id="MobiDB-lite"/>
    </source>
</evidence>
<sequence>MARVANGGARTPTGTLRHFLAAPGPAERALARSDYLRPPLSPARGAPEAPRSSLSLRVDDEPRSRPRLAPHAHSYSVHALRRQGRARSPPSPPSPPSPLSPPSPPECDCLPVDPIPPPELFDF</sequence>
<feature type="compositionally biased region" description="Pro residues" evidence="1">
    <location>
        <begin position="113"/>
        <end position="123"/>
    </location>
</feature>
<name>A0A8S1AR48_ARCPL</name>
<organism evidence="2 3">
    <name type="scientific">Arctia plantaginis</name>
    <name type="common">Wood tiger moth</name>
    <name type="synonym">Phalaena plantaginis</name>
    <dbReference type="NCBI Taxonomy" id="874455"/>
    <lineage>
        <taxon>Eukaryota</taxon>
        <taxon>Metazoa</taxon>
        <taxon>Ecdysozoa</taxon>
        <taxon>Arthropoda</taxon>
        <taxon>Hexapoda</taxon>
        <taxon>Insecta</taxon>
        <taxon>Pterygota</taxon>
        <taxon>Neoptera</taxon>
        <taxon>Endopterygota</taxon>
        <taxon>Lepidoptera</taxon>
        <taxon>Glossata</taxon>
        <taxon>Ditrysia</taxon>
        <taxon>Noctuoidea</taxon>
        <taxon>Erebidae</taxon>
        <taxon>Arctiinae</taxon>
        <taxon>Arctia</taxon>
    </lineage>
</organism>
<gene>
    <name evidence="2" type="ORF">APLA_LOCUS11807</name>
</gene>
<accession>A0A8S1AR48</accession>
<reference evidence="2 3" key="1">
    <citation type="submission" date="2020-04" db="EMBL/GenBank/DDBJ databases">
        <authorList>
            <person name="Wallbank WR R."/>
            <person name="Pardo Diaz C."/>
            <person name="Kozak K."/>
            <person name="Martin S."/>
            <person name="Jiggins C."/>
            <person name="Moest M."/>
            <person name="Warren A I."/>
            <person name="Byers J.R.P. K."/>
            <person name="Montejo-Kovacevich G."/>
            <person name="Yen C E."/>
        </authorList>
    </citation>
    <scope>NUCLEOTIDE SEQUENCE [LARGE SCALE GENOMIC DNA]</scope>
</reference>
<dbReference type="OrthoDB" id="19938at2759"/>
<dbReference type="AlphaFoldDB" id="A0A8S1AR48"/>
<evidence type="ECO:0000313" key="3">
    <source>
        <dbReference type="Proteomes" id="UP000494256"/>
    </source>
</evidence>
<comment type="caution">
    <text evidence="2">The sequence shown here is derived from an EMBL/GenBank/DDBJ whole genome shotgun (WGS) entry which is preliminary data.</text>
</comment>